<evidence type="ECO:0000256" key="1">
    <source>
        <dbReference type="ARBA" id="ARBA00004316"/>
    </source>
</evidence>
<keyword evidence="11" id="KW-0325">Glycoprotein</keyword>
<dbReference type="Ensembl" id="ENSSRHT00000029178.1">
    <property type="protein sequence ID" value="ENSSRHP00000028339.1"/>
    <property type="gene ID" value="ENSSRHG00000014727.1"/>
</dbReference>
<evidence type="ECO:0000256" key="4">
    <source>
        <dbReference type="ARBA" id="ARBA00022530"/>
    </source>
</evidence>
<dbReference type="Pfam" id="PF00084">
    <property type="entry name" value="Sushi"/>
    <property type="match status" value="1"/>
</dbReference>
<evidence type="ECO:0000256" key="12">
    <source>
        <dbReference type="ARBA" id="ARBA00023273"/>
    </source>
</evidence>
<evidence type="ECO:0000256" key="10">
    <source>
        <dbReference type="ARBA" id="ARBA00023157"/>
    </source>
</evidence>
<feature type="domain" description="EGF-like" evidence="18">
    <location>
        <begin position="10"/>
        <end position="46"/>
    </location>
</feature>
<feature type="disulfide bond" evidence="16">
    <location>
        <begin position="74"/>
        <end position="83"/>
    </location>
</feature>
<evidence type="ECO:0000256" key="8">
    <source>
        <dbReference type="ARBA" id="ARBA00022737"/>
    </source>
</evidence>
<dbReference type="InterPro" id="IPR018097">
    <property type="entry name" value="EGF_Ca-bd_CS"/>
</dbReference>
<keyword evidence="6 17" id="KW-0768">Sushi</keyword>
<dbReference type="PRINTS" id="PR00010">
    <property type="entry name" value="EGFBLOOD"/>
</dbReference>
<dbReference type="GO" id="GO:0005615">
    <property type="term" value="C:extracellular space"/>
    <property type="evidence" value="ECO:0007669"/>
    <property type="project" value="TreeGrafter"/>
</dbReference>
<dbReference type="PROSITE" id="PS00010">
    <property type="entry name" value="ASX_HYDROXYL"/>
    <property type="match status" value="1"/>
</dbReference>
<dbReference type="PROSITE" id="PS00022">
    <property type="entry name" value="EGF_1"/>
    <property type="match status" value="2"/>
</dbReference>
<dbReference type="Pfam" id="PF00059">
    <property type="entry name" value="Lectin_C"/>
    <property type="match status" value="1"/>
</dbReference>
<evidence type="ECO:0000313" key="22">
    <source>
        <dbReference type="Proteomes" id="UP000472270"/>
    </source>
</evidence>
<dbReference type="PROSITE" id="PS50026">
    <property type="entry name" value="EGF_3"/>
    <property type="match status" value="2"/>
</dbReference>
<evidence type="ECO:0000259" key="20">
    <source>
        <dbReference type="PROSITE" id="PS50923"/>
    </source>
</evidence>
<dbReference type="FunFam" id="2.10.25.10:FF:000006">
    <property type="entry name" value="Versican core protein-like isoform 1"/>
    <property type="match status" value="1"/>
</dbReference>
<keyword evidence="22" id="KW-1185">Reference proteome</keyword>
<dbReference type="GO" id="GO:0007417">
    <property type="term" value="P:central nervous system development"/>
    <property type="evidence" value="ECO:0007669"/>
    <property type="project" value="TreeGrafter"/>
</dbReference>
<evidence type="ECO:0000313" key="21">
    <source>
        <dbReference type="Ensembl" id="ENSSRHP00000028339.1"/>
    </source>
</evidence>
<dbReference type="PROSITE" id="PS50923">
    <property type="entry name" value="SUSHI"/>
    <property type="match status" value="1"/>
</dbReference>
<dbReference type="CDD" id="cd00054">
    <property type="entry name" value="EGF_CA"/>
    <property type="match status" value="2"/>
</dbReference>
<dbReference type="SMART" id="SM00181">
    <property type="entry name" value="EGF"/>
    <property type="match status" value="2"/>
</dbReference>
<dbReference type="AlphaFoldDB" id="A0A673HLN1"/>
<dbReference type="InterPro" id="IPR001881">
    <property type="entry name" value="EGF-like_Ca-bd_dom"/>
</dbReference>
<feature type="domain" description="EGF-like" evidence="18">
    <location>
        <begin position="48"/>
        <end position="84"/>
    </location>
</feature>
<feature type="domain" description="C-type lectin" evidence="19">
    <location>
        <begin position="97"/>
        <end position="185"/>
    </location>
</feature>
<evidence type="ECO:0000256" key="16">
    <source>
        <dbReference type="PROSITE-ProRule" id="PRU00076"/>
    </source>
</evidence>
<organism evidence="21 22">
    <name type="scientific">Sinocyclocheilus rhinocerous</name>
    <dbReference type="NCBI Taxonomy" id="307959"/>
    <lineage>
        <taxon>Eukaryota</taxon>
        <taxon>Metazoa</taxon>
        <taxon>Chordata</taxon>
        <taxon>Craniata</taxon>
        <taxon>Vertebrata</taxon>
        <taxon>Euteleostomi</taxon>
        <taxon>Actinopterygii</taxon>
        <taxon>Neopterygii</taxon>
        <taxon>Teleostei</taxon>
        <taxon>Ostariophysi</taxon>
        <taxon>Cypriniformes</taxon>
        <taxon>Cyprinidae</taxon>
        <taxon>Cyprininae</taxon>
        <taxon>Sinocyclocheilus</taxon>
    </lineage>
</organism>
<keyword evidence="9" id="KW-0106">Calcium</keyword>
<keyword evidence="13" id="KW-0373">Hyaluronic acid</keyword>
<proteinExistence type="predicted"/>
<feature type="domain" description="Sushi" evidence="20">
    <location>
        <begin position="190"/>
        <end position="250"/>
    </location>
</feature>
<dbReference type="PANTHER" id="PTHR22804">
    <property type="entry name" value="AGGRECAN/VERSICAN PROTEOGLYCAN"/>
    <property type="match status" value="1"/>
</dbReference>
<protein>
    <recommendedName>
        <fullName evidence="15">PG-M</fullName>
    </recommendedName>
</protein>
<dbReference type="PROSITE" id="PS50041">
    <property type="entry name" value="C_TYPE_LECTIN_2"/>
    <property type="match status" value="1"/>
</dbReference>
<dbReference type="GO" id="GO:0072534">
    <property type="term" value="C:perineuronal net"/>
    <property type="evidence" value="ECO:0007669"/>
    <property type="project" value="TreeGrafter"/>
</dbReference>
<dbReference type="GO" id="GO:0001501">
    <property type="term" value="P:skeletal system development"/>
    <property type="evidence" value="ECO:0007669"/>
    <property type="project" value="TreeGrafter"/>
</dbReference>
<dbReference type="InterPro" id="IPR016186">
    <property type="entry name" value="C-type_lectin-like/link_sf"/>
</dbReference>
<keyword evidence="10 16" id="KW-1015">Disulfide bond</keyword>
<dbReference type="Gene3D" id="2.10.25.10">
    <property type="entry name" value="Laminin"/>
    <property type="match status" value="2"/>
</dbReference>
<keyword evidence="5 16" id="KW-0245">EGF-like domain</keyword>
<dbReference type="InterPro" id="IPR035976">
    <property type="entry name" value="Sushi/SCR/CCP_sf"/>
</dbReference>
<keyword evidence="7" id="KW-0732">Signal</keyword>
<keyword evidence="3" id="KW-0964">Secreted</keyword>
<dbReference type="FunFam" id="2.10.70.10:FF:000003">
    <property type="entry name" value="Versican core protein"/>
    <property type="match status" value="1"/>
</dbReference>
<dbReference type="GO" id="GO:0005540">
    <property type="term" value="F:hyaluronic acid binding"/>
    <property type="evidence" value="ECO:0007669"/>
    <property type="project" value="UniProtKB-KW"/>
</dbReference>
<evidence type="ECO:0000259" key="18">
    <source>
        <dbReference type="PROSITE" id="PS50026"/>
    </source>
</evidence>
<sequence>MIGQTFDIPDVHSCSDDVCLNGGSCVKIVGAQICSCPPGYSGDQCEIDIDECQTNPCRNGGTCIDGLNSFTCVCLPSYAGALCEQDTETCSYGWHKFQGHCYKFFPHRRNWDTAERECRLQGAHLASVLSHEEQQYINRLAHDYQWIGLNDKMFENDFRWTDGSVVVRPFFKTCLLVSQSMFWKDGVDTHIYYQPPLVLNTRTFGLLRPRYEINSLIRYQCMDGFIQRHVPTIRCRGDGTWDLPRISCMSRKYSVKTQHNFFTTTIPIELE</sequence>
<accession>A0A673HLN1</accession>
<keyword evidence="8" id="KW-0677">Repeat</keyword>
<keyword evidence="4" id="KW-0272">Extracellular matrix</keyword>
<dbReference type="PROSITE" id="PS01186">
    <property type="entry name" value="EGF_2"/>
    <property type="match status" value="1"/>
</dbReference>
<dbReference type="SUPFAM" id="SSF56436">
    <property type="entry name" value="C-type lectin-like"/>
    <property type="match status" value="1"/>
</dbReference>
<dbReference type="InterPro" id="IPR000152">
    <property type="entry name" value="EGF-type_Asp/Asn_hydroxyl_site"/>
</dbReference>
<dbReference type="InterPro" id="IPR001304">
    <property type="entry name" value="C-type_lectin-like"/>
</dbReference>
<evidence type="ECO:0000259" key="19">
    <source>
        <dbReference type="PROSITE" id="PS50041"/>
    </source>
</evidence>
<keyword evidence="12" id="KW-0966">Cell projection</keyword>
<dbReference type="GO" id="GO:0045202">
    <property type="term" value="C:synapse"/>
    <property type="evidence" value="ECO:0007669"/>
    <property type="project" value="TreeGrafter"/>
</dbReference>
<dbReference type="SMART" id="SM00179">
    <property type="entry name" value="EGF_CA"/>
    <property type="match status" value="2"/>
</dbReference>
<evidence type="ECO:0000256" key="7">
    <source>
        <dbReference type="ARBA" id="ARBA00022729"/>
    </source>
</evidence>
<comment type="caution">
    <text evidence="16">Lacks conserved residue(s) required for the propagation of feature annotation.</text>
</comment>
<comment type="subcellular location">
    <subcellularLocation>
        <location evidence="1">Cell projection</location>
    </subcellularLocation>
    <subcellularLocation>
        <location evidence="2">Secreted</location>
        <location evidence="2">Extracellular space</location>
        <location evidence="2">Extracellular matrix</location>
    </subcellularLocation>
</comment>
<reference evidence="21" key="1">
    <citation type="submission" date="2025-08" db="UniProtKB">
        <authorList>
            <consortium name="Ensembl"/>
        </authorList>
    </citation>
    <scope>IDENTIFICATION</scope>
</reference>
<evidence type="ECO:0000256" key="3">
    <source>
        <dbReference type="ARBA" id="ARBA00022525"/>
    </source>
</evidence>
<dbReference type="PANTHER" id="PTHR22804:SF6">
    <property type="entry name" value="VERSICAN CORE PROTEIN"/>
    <property type="match status" value="1"/>
</dbReference>
<dbReference type="InterPro" id="IPR000742">
    <property type="entry name" value="EGF"/>
</dbReference>
<dbReference type="SUPFAM" id="SSF57196">
    <property type="entry name" value="EGF/Laminin"/>
    <property type="match status" value="1"/>
</dbReference>
<dbReference type="GO" id="GO:0042995">
    <property type="term" value="C:cell projection"/>
    <property type="evidence" value="ECO:0007669"/>
    <property type="project" value="UniProtKB-SubCell"/>
</dbReference>
<dbReference type="InterPro" id="IPR000436">
    <property type="entry name" value="Sushi_SCR_CCP_dom"/>
</dbReference>
<dbReference type="Gene3D" id="3.10.100.10">
    <property type="entry name" value="Mannose-Binding Protein A, subunit A"/>
    <property type="match status" value="1"/>
</dbReference>
<evidence type="ECO:0000256" key="6">
    <source>
        <dbReference type="ARBA" id="ARBA00022659"/>
    </source>
</evidence>
<evidence type="ECO:0000256" key="13">
    <source>
        <dbReference type="ARBA" id="ARBA00023290"/>
    </source>
</evidence>
<dbReference type="Gene3D" id="2.10.70.10">
    <property type="entry name" value="Complement Module, domain 1"/>
    <property type="match status" value="1"/>
</dbReference>
<dbReference type="GO" id="GO:0002052">
    <property type="term" value="P:positive regulation of neuroblast proliferation"/>
    <property type="evidence" value="ECO:0007669"/>
    <property type="project" value="TreeGrafter"/>
</dbReference>
<dbReference type="Proteomes" id="UP000472270">
    <property type="component" value="Unassembled WGS sequence"/>
</dbReference>
<dbReference type="GO" id="GO:0010001">
    <property type="term" value="P:glial cell differentiation"/>
    <property type="evidence" value="ECO:0007669"/>
    <property type="project" value="TreeGrafter"/>
</dbReference>
<dbReference type="InterPro" id="IPR016187">
    <property type="entry name" value="CTDL_fold"/>
</dbReference>
<feature type="disulfide bond" evidence="17">
    <location>
        <begin position="221"/>
        <end position="248"/>
    </location>
</feature>
<evidence type="ECO:0000256" key="11">
    <source>
        <dbReference type="ARBA" id="ARBA00023180"/>
    </source>
</evidence>
<dbReference type="SMART" id="SM00034">
    <property type="entry name" value="CLECT"/>
    <property type="match status" value="1"/>
</dbReference>
<comment type="function">
    <text evidence="14">May play a role in intercellular signaling and in connecting cells with the extracellular matrix. May take part in the regulation of cell motility, growth and differentiation. Binds hyaluronic acid.</text>
</comment>
<evidence type="ECO:0000256" key="9">
    <source>
        <dbReference type="ARBA" id="ARBA00022837"/>
    </source>
</evidence>
<dbReference type="GO" id="GO:0005509">
    <property type="term" value="F:calcium ion binding"/>
    <property type="evidence" value="ECO:0007669"/>
    <property type="project" value="InterPro"/>
</dbReference>
<reference evidence="21" key="2">
    <citation type="submission" date="2025-09" db="UniProtKB">
        <authorList>
            <consortium name="Ensembl"/>
        </authorList>
    </citation>
    <scope>IDENTIFICATION</scope>
</reference>
<dbReference type="InterPro" id="IPR050691">
    <property type="entry name" value="Hyaluronan_bind_Proteoglycan"/>
</dbReference>
<dbReference type="PROSITE" id="PS01187">
    <property type="entry name" value="EGF_CA"/>
    <property type="match status" value="1"/>
</dbReference>
<evidence type="ECO:0000256" key="15">
    <source>
        <dbReference type="ARBA" id="ARBA00044266"/>
    </source>
</evidence>
<name>A0A673HLN1_9TELE</name>
<evidence type="ECO:0000256" key="17">
    <source>
        <dbReference type="PROSITE-ProRule" id="PRU00302"/>
    </source>
</evidence>
<feature type="disulfide bond" evidence="16">
    <location>
        <begin position="36"/>
        <end position="45"/>
    </location>
</feature>
<dbReference type="SUPFAM" id="SSF57535">
    <property type="entry name" value="Complement control module/SCR domain"/>
    <property type="match status" value="1"/>
</dbReference>
<dbReference type="Pfam" id="PF00008">
    <property type="entry name" value="EGF"/>
    <property type="match status" value="2"/>
</dbReference>
<evidence type="ECO:0000256" key="5">
    <source>
        <dbReference type="ARBA" id="ARBA00022536"/>
    </source>
</evidence>
<dbReference type="FunFam" id="2.10.25.10:FF:000012">
    <property type="entry name" value="Delta-like protein"/>
    <property type="match status" value="1"/>
</dbReference>
<dbReference type="CDD" id="cd00033">
    <property type="entry name" value="CCP"/>
    <property type="match status" value="1"/>
</dbReference>
<evidence type="ECO:0000256" key="2">
    <source>
        <dbReference type="ARBA" id="ARBA00004498"/>
    </source>
</evidence>
<evidence type="ECO:0000256" key="14">
    <source>
        <dbReference type="ARBA" id="ARBA00043896"/>
    </source>
</evidence>